<name>A0A6M4GVZ6_9PROT</name>
<sequence>MTIKVALHHRTHYAFDRPVGLSPHEVRLRPAAHTRTPIESYSLTVKPAKHFLNWQQDPYGNWLARLVFPEKSRELEVTVDLVADMTVINPFDFFIDASADKFPFAYTPENQRELAAYLHTDPLTPKVSAWIDDARKSFAQGSPNTIDFLVAVNAKLQRDVSYLIRMEAGIQPPELTLTNASGSCRDSAWLLVQILRNFGLASRFASGYLIQLVADQKPLDGPAGTTKDFTDLHAWCEVYVPGAGWIGLDPTSGLLTGEGHIPLACTALPSSAAPVTGFTDVCKTVLDFKMTVTRLHEDPRVTKPYSPAQWTAIDRLGERVDKELAEGDVRLTQGGEPTFVSVDDMEGPEWNFTALSPRKHELGLELVHRLRKRFAPGSLLHFGQGKWYPGEPLPRWALTCFWRRDGVPMWEDDRILPGLHGEEDATIEDARRFATELAGALDLPADAVIRAYEDPLAVIRDEAKLPANLDPLASDLKEPAARGKLRAQLEGTIGTPAGFVLPIRPLPRAKASAATTWDTSRWPLRRAHLFLLEGDSPLGFRLPLASLPQVLPEDDEPVIAADPYERRDVLGHRKPARTTGSKRESAKRNLAPREVVRTALCVEVRAGRLHVFLPPVALLEDFVALLGAIESTAQALERPVRVEGYPPPDDPRLARFAVTPDPGVIEVNIHPSSSWAQLKENTTALYEDARQSRLGTEKFMLDGRHTGTGGGNHVTLGGATAADSPLLRRPDLLRSLIAYWQNHPALSYLFSGMFIGPTSQSPRVDEARDDGLYELEIAFQQLDAEFPLGKDNERPWLVDRVLRNFLVDLTGNTHRAEFSIDKLYAPGSATGRLGILEFRSFEMPPHPRMSLVQMLLLRTLVARFWKEPYRESLVHWGTRLHDEFLMPHFVAQDLRHVVEDLKRSGYAFKEDWFAPFLEFRFPRYGTVSYEGAQIELRQAIEPWHVLGEEVSQVGTSRYVDSSVERMQVKATGFNESRYLVTCNGRALPMTPTGKPGEAVAGVRYKAWAPPSALHPTIGVDVPLVFDLVDTWNGRSVGGCTYHVAHPGGRNYDTYPVNALEAEARRVARFQAMGHTPGAMDVKREERNPRFPLTLDLRYRA</sequence>
<dbReference type="Pfam" id="PF08379">
    <property type="entry name" value="Bact_transglu_N"/>
    <property type="match status" value="1"/>
</dbReference>
<dbReference type="Pfam" id="PF01841">
    <property type="entry name" value="Transglut_core"/>
    <property type="match status" value="1"/>
</dbReference>
<dbReference type="InterPro" id="IPR038765">
    <property type="entry name" value="Papain-like_cys_pep_sf"/>
</dbReference>
<dbReference type="InterPro" id="IPR013589">
    <property type="entry name" value="Bac_transglu_N"/>
</dbReference>
<protein>
    <recommendedName>
        <fullName evidence="1">Transglutaminase-like domain-containing protein</fullName>
    </recommendedName>
</protein>
<feature type="domain" description="Transglutaminase-like" evidence="1">
    <location>
        <begin position="176"/>
        <end position="252"/>
    </location>
</feature>
<dbReference type="SUPFAM" id="SSF54001">
    <property type="entry name" value="Cysteine proteinases"/>
    <property type="match status" value="1"/>
</dbReference>
<dbReference type="KEGG" id="uru:DSM104443_02548"/>
<proteinExistence type="predicted"/>
<organism evidence="2 3">
    <name type="scientific">Usitatibacter rugosus</name>
    <dbReference type="NCBI Taxonomy" id="2732067"/>
    <lineage>
        <taxon>Bacteria</taxon>
        <taxon>Pseudomonadati</taxon>
        <taxon>Pseudomonadota</taxon>
        <taxon>Betaproteobacteria</taxon>
        <taxon>Nitrosomonadales</taxon>
        <taxon>Usitatibacteraceae</taxon>
        <taxon>Usitatibacter</taxon>
    </lineage>
</organism>
<gene>
    <name evidence="2" type="ORF">DSM104443_02548</name>
</gene>
<dbReference type="EMBL" id="CP053069">
    <property type="protein sequence ID" value="QJR11471.1"/>
    <property type="molecule type" value="Genomic_DNA"/>
</dbReference>
<dbReference type="SMART" id="SM00460">
    <property type="entry name" value="TGc"/>
    <property type="match status" value="1"/>
</dbReference>
<evidence type="ECO:0000313" key="3">
    <source>
        <dbReference type="Proteomes" id="UP000501534"/>
    </source>
</evidence>
<dbReference type="InterPro" id="IPR002931">
    <property type="entry name" value="Transglutaminase-like"/>
</dbReference>
<evidence type="ECO:0000313" key="2">
    <source>
        <dbReference type="EMBL" id="QJR11471.1"/>
    </source>
</evidence>
<dbReference type="RefSeq" id="WP_171092846.1">
    <property type="nucleotide sequence ID" value="NZ_CP053069.1"/>
</dbReference>
<accession>A0A6M4GVZ6</accession>
<dbReference type="Gene3D" id="3.10.620.30">
    <property type="match status" value="1"/>
</dbReference>
<dbReference type="InterPro" id="IPR018667">
    <property type="entry name" value="DUF2126"/>
</dbReference>
<dbReference type="AlphaFoldDB" id="A0A6M4GVZ6"/>
<evidence type="ECO:0000259" key="1">
    <source>
        <dbReference type="SMART" id="SM00460"/>
    </source>
</evidence>
<dbReference type="PANTHER" id="PTHR33490">
    <property type="entry name" value="BLR5614 PROTEIN-RELATED"/>
    <property type="match status" value="1"/>
</dbReference>
<keyword evidence="3" id="KW-1185">Reference proteome</keyword>
<dbReference type="Proteomes" id="UP000501534">
    <property type="component" value="Chromosome"/>
</dbReference>
<dbReference type="Pfam" id="PF09899">
    <property type="entry name" value="DUF2126"/>
    <property type="match status" value="1"/>
</dbReference>
<reference evidence="2 3" key="1">
    <citation type="submission" date="2020-04" db="EMBL/GenBank/DDBJ databases">
        <title>Usitatibacter rugosus gen. nov., sp. nov. and Usitatibacter palustris sp. nov., novel members of Usitatibacteraceae fam. nov. within the order Nitrosomonadales isolated from soil.</title>
        <authorList>
            <person name="Huber K.J."/>
            <person name="Neumann-Schaal M."/>
            <person name="Geppert A."/>
            <person name="Luckner M."/>
            <person name="Wanner G."/>
            <person name="Overmann J."/>
        </authorList>
    </citation>
    <scope>NUCLEOTIDE SEQUENCE [LARGE SCALE GENOMIC DNA]</scope>
    <source>
        <strain evidence="2 3">0125_3</strain>
    </source>
</reference>
<dbReference type="PANTHER" id="PTHR33490:SF1">
    <property type="entry name" value="SLL1233 PROTEIN"/>
    <property type="match status" value="1"/>
</dbReference>